<dbReference type="GO" id="GO:0051231">
    <property type="term" value="P:spindle elongation"/>
    <property type="evidence" value="ECO:0007669"/>
    <property type="project" value="TreeGrafter"/>
</dbReference>
<dbReference type="GO" id="GO:0007018">
    <property type="term" value="P:microtubule-based movement"/>
    <property type="evidence" value="ECO:0007669"/>
    <property type="project" value="InterPro"/>
</dbReference>
<dbReference type="InterPro" id="IPR027640">
    <property type="entry name" value="Kinesin-like_fam"/>
</dbReference>
<dbReference type="InterPro" id="IPR001752">
    <property type="entry name" value="Kinesin_motor_dom"/>
</dbReference>
<dbReference type="PANTHER" id="PTHR47969">
    <property type="entry name" value="CHROMOSOME-ASSOCIATED KINESIN KIF4A-RELATED"/>
    <property type="match status" value="1"/>
</dbReference>
<evidence type="ECO:0000256" key="2">
    <source>
        <dbReference type="PROSITE-ProRule" id="PRU00283"/>
    </source>
</evidence>
<proteinExistence type="inferred from homology"/>
<dbReference type="SUPFAM" id="SSF52540">
    <property type="entry name" value="P-loop containing nucleoside triphosphate hydrolases"/>
    <property type="match status" value="1"/>
</dbReference>
<dbReference type="GO" id="GO:0005875">
    <property type="term" value="C:microtubule associated complex"/>
    <property type="evidence" value="ECO:0007669"/>
    <property type="project" value="TreeGrafter"/>
</dbReference>
<dbReference type="GO" id="GO:0003777">
    <property type="term" value="F:microtubule motor activity"/>
    <property type="evidence" value="ECO:0007669"/>
    <property type="project" value="InterPro"/>
</dbReference>
<dbReference type="InterPro" id="IPR027417">
    <property type="entry name" value="P-loop_NTPase"/>
</dbReference>
<evidence type="ECO:0000259" key="3">
    <source>
        <dbReference type="PROSITE" id="PS50067"/>
    </source>
</evidence>
<dbReference type="EMBL" id="JACGCM010000215">
    <property type="protein sequence ID" value="KAF6175107.1"/>
    <property type="molecule type" value="Genomic_DNA"/>
</dbReference>
<evidence type="ECO:0000313" key="4">
    <source>
        <dbReference type="EMBL" id="KAF6175107.1"/>
    </source>
</evidence>
<comment type="similarity">
    <text evidence="2">Belongs to the TRAFAC class myosin-kinesin ATPase superfamily. Kinesin family.</text>
</comment>
<dbReference type="Gene3D" id="3.40.850.10">
    <property type="entry name" value="Kinesin motor domain"/>
    <property type="match status" value="1"/>
</dbReference>
<dbReference type="GO" id="GO:0007052">
    <property type="term" value="P:mitotic spindle organization"/>
    <property type="evidence" value="ECO:0007669"/>
    <property type="project" value="TreeGrafter"/>
</dbReference>
<dbReference type="Proteomes" id="UP000541444">
    <property type="component" value="Unassembled WGS sequence"/>
</dbReference>
<dbReference type="GO" id="GO:0008017">
    <property type="term" value="F:microtubule binding"/>
    <property type="evidence" value="ECO:0007669"/>
    <property type="project" value="InterPro"/>
</dbReference>
<keyword evidence="5" id="KW-1185">Reference proteome</keyword>
<dbReference type="PROSITE" id="PS50067">
    <property type="entry name" value="KINESIN_MOTOR_2"/>
    <property type="match status" value="1"/>
</dbReference>
<dbReference type="GO" id="GO:0005524">
    <property type="term" value="F:ATP binding"/>
    <property type="evidence" value="ECO:0007669"/>
    <property type="project" value="UniProtKB-UniRule"/>
</dbReference>
<reference evidence="4 5" key="1">
    <citation type="journal article" date="2020" name="IScience">
        <title>Genome Sequencing of the Endangered Kingdonia uniflora (Circaeasteraceae, Ranunculales) Reveals Potential Mechanisms of Evolutionary Specialization.</title>
        <authorList>
            <person name="Sun Y."/>
            <person name="Deng T."/>
            <person name="Zhang A."/>
            <person name="Moore M.J."/>
            <person name="Landis J.B."/>
            <person name="Lin N."/>
            <person name="Zhang H."/>
            <person name="Zhang X."/>
            <person name="Huang J."/>
            <person name="Zhang X."/>
            <person name="Sun H."/>
            <person name="Wang H."/>
        </authorList>
    </citation>
    <scope>NUCLEOTIDE SEQUENCE [LARGE SCALE GENOMIC DNA]</scope>
    <source>
        <strain evidence="4">TB1705</strain>
        <tissue evidence="4">Leaf</tissue>
    </source>
</reference>
<evidence type="ECO:0000256" key="1">
    <source>
        <dbReference type="ARBA" id="ARBA00023175"/>
    </source>
</evidence>
<keyword evidence="1 2" id="KW-0505">Motor protein</keyword>
<keyword evidence="2" id="KW-0547">Nucleotide-binding</keyword>
<keyword evidence="2" id="KW-0067">ATP-binding</keyword>
<gene>
    <name evidence="4" type="ORF">GIB67_022788</name>
</gene>
<organism evidence="4 5">
    <name type="scientific">Kingdonia uniflora</name>
    <dbReference type="NCBI Taxonomy" id="39325"/>
    <lineage>
        <taxon>Eukaryota</taxon>
        <taxon>Viridiplantae</taxon>
        <taxon>Streptophyta</taxon>
        <taxon>Embryophyta</taxon>
        <taxon>Tracheophyta</taxon>
        <taxon>Spermatophyta</taxon>
        <taxon>Magnoliopsida</taxon>
        <taxon>Ranunculales</taxon>
        <taxon>Circaeasteraceae</taxon>
        <taxon>Kingdonia</taxon>
    </lineage>
</organism>
<dbReference type="Pfam" id="PF00225">
    <property type="entry name" value="Kinesin"/>
    <property type="match status" value="1"/>
</dbReference>
<dbReference type="AlphaFoldDB" id="A0A7J7P6N1"/>
<evidence type="ECO:0000313" key="5">
    <source>
        <dbReference type="Proteomes" id="UP000541444"/>
    </source>
</evidence>
<accession>A0A7J7P6N1</accession>
<protein>
    <recommendedName>
        <fullName evidence="3">Kinesin motor domain-containing protein</fullName>
    </recommendedName>
</protein>
<dbReference type="InterPro" id="IPR036961">
    <property type="entry name" value="Kinesin_motor_dom_sf"/>
</dbReference>
<feature type="binding site" evidence="2">
    <location>
        <begin position="95"/>
        <end position="102"/>
    </location>
    <ligand>
        <name>ATP</name>
        <dbReference type="ChEBI" id="CHEBI:30616"/>
    </ligand>
</feature>
<sequence length="181" mass="19779">MASSITASKANSSSDLRRKVRIVAKIRANNDLEMLGSEGSWHKPIGDQPTSRKDSYKFDYCYEQGENVDQIFSREVKPLISQVFDGVNASVLAYGARGSGKTYMIQGSDEKPGLALLAMAEILSICEKSGNIVKVSCYQVFQDHAYDLLQSSGHEVLVLEDSQGKIQLKGLSEASIAILLN</sequence>
<feature type="domain" description="Kinesin motor" evidence="3">
    <location>
        <begin position="19"/>
        <end position="181"/>
    </location>
</feature>
<dbReference type="OrthoDB" id="3176171at2759"/>
<comment type="caution">
    <text evidence="4">The sequence shown here is derived from an EMBL/GenBank/DDBJ whole genome shotgun (WGS) entry which is preliminary data.</text>
</comment>
<dbReference type="SMART" id="SM00129">
    <property type="entry name" value="KISc"/>
    <property type="match status" value="1"/>
</dbReference>
<dbReference type="PANTHER" id="PTHR47969:SF9">
    <property type="entry name" value="KINESIN-LIKE PROTEIN"/>
    <property type="match status" value="1"/>
</dbReference>
<name>A0A7J7P6N1_9MAGN</name>